<name>A0ABT3F0D1_9BACI</name>
<organism evidence="1 2">
    <name type="scientific">Bacillus pretiosus</name>
    <dbReference type="NCBI Taxonomy" id="2983392"/>
    <lineage>
        <taxon>Bacteria</taxon>
        <taxon>Bacillati</taxon>
        <taxon>Bacillota</taxon>
        <taxon>Bacilli</taxon>
        <taxon>Bacillales</taxon>
        <taxon>Bacillaceae</taxon>
        <taxon>Bacillus</taxon>
    </lineage>
</organism>
<accession>A0ABT3F0D1</accession>
<dbReference type="EMBL" id="JAOXJG010000026">
    <property type="protein sequence ID" value="MCW1241955.1"/>
    <property type="molecule type" value="Genomic_DNA"/>
</dbReference>
<dbReference type="GeneID" id="301200816"/>
<dbReference type="RefSeq" id="WP_264462860.1">
    <property type="nucleotide sequence ID" value="NZ_JAOXJG010000026.1"/>
</dbReference>
<dbReference type="Proteomes" id="UP001060566">
    <property type="component" value="Unassembled WGS sequence"/>
</dbReference>
<gene>
    <name evidence="1" type="ORF">NGM45_23295</name>
</gene>
<protein>
    <submittedName>
        <fullName evidence="1">Uncharacterized protein</fullName>
    </submittedName>
</protein>
<evidence type="ECO:0000313" key="2">
    <source>
        <dbReference type="Proteomes" id="UP001060566"/>
    </source>
</evidence>
<proteinExistence type="predicted"/>
<reference evidence="1" key="1">
    <citation type="submission" date="2022-10" db="EMBL/GenBank/DDBJ databases">
        <title>De novo draft assembly of the Pseudomonas pretiosus genome isolated from the plants rhizorohere.</title>
        <authorList>
            <person name="Robas M."/>
            <person name="Fernandez V.M."/>
            <person name="Provanza A."/>
            <person name="Jimenez P.A."/>
        </authorList>
    </citation>
    <scope>NUCLEOTIDE SEQUENCE</scope>
    <source>
        <strain evidence="1">SAICEU11T</strain>
    </source>
</reference>
<evidence type="ECO:0000313" key="1">
    <source>
        <dbReference type="EMBL" id="MCW1241955.1"/>
    </source>
</evidence>
<sequence length="69" mass="8283">MRAFEKETLDEIESLYEWADRRAHGEEGKRRLSKQHTQYVLTEFRKLAKRYIETKEAVANVENGRKTIK</sequence>
<keyword evidence="2" id="KW-1185">Reference proteome</keyword>
<comment type="caution">
    <text evidence="1">The sequence shown here is derived from an EMBL/GenBank/DDBJ whole genome shotgun (WGS) entry which is preliminary data.</text>
</comment>